<gene>
    <name evidence="1" type="ORF">FJ651_04530</name>
</gene>
<evidence type="ECO:0000313" key="2">
    <source>
        <dbReference type="Proteomes" id="UP000317332"/>
    </source>
</evidence>
<accession>A0A506PNK3</accession>
<protein>
    <submittedName>
        <fullName evidence="1">Uncharacterized protein</fullName>
    </submittedName>
</protein>
<evidence type="ECO:0000313" key="1">
    <source>
        <dbReference type="EMBL" id="TPV34805.1"/>
    </source>
</evidence>
<sequence>MKSVHCTIYGHDYVLSKDVTEHVKEYTCKHCQHQVTTSSNGQLTILNDKRKEINNTLQRMYRVKKERKLAF</sequence>
<keyword evidence="2" id="KW-1185">Reference proteome</keyword>
<organism evidence="1 2">
    <name type="scientific">Paucihalobacter ruber</name>
    <dbReference type="NCBI Taxonomy" id="2567861"/>
    <lineage>
        <taxon>Bacteria</taxon>
        <taxon>Pseudomonadati</taxon>
        <taxon>Bacteroidota</taxon>
        <taxon>Flavobacteriia</taxon>
        <taxon>Flavobacteriales</taxon>
        <taxon>Flavobacteriaceae</taxon>
        <taxon>Paucihalobacter</taxon>
    </lineage>
</organism>
<dbReference type="EMBL" id="VHIQ01000002">
    <property type="protein sequence ID" value="TPV34805.1"/>
    <property type="molecule type" value="Genomic_DNA"/>
</dbReference>
<comment type="caution">
    <text evidence="1">The sequence shown here is derived from an EMBL/GenBank/DDBJ whole genome shotgun (WGS) entry which is preliminary data.</text>
</comment>
<dbReference type="AlphaFoldDB" id="A0A506PNK3"/>
<dbReference type="Proteomes" id="UP000317332">
    <property type="component" value="Unassembled WGS sequence"/>
</dbReference>
<dbReference type="OrthoDB" id="1450221at2"/>
<proteinExistence type="predicted"/>
<name>A0A506PNK3_9FLAO</name>
<dbReference type="RefSeq" id="WP_140989228.1">
    <property type="nucleotide sequence ID" value="NZ_VHIQ01000002.1"/>
</dbReference>
<reference evidence="1 2" key="1">
    <citation type="submission" date="2019-06" db="EMBL/GenBank/DDBJ databases">
        <title>Flavobacteriaceae Paucihalobacterium erythroidium CWB-1, complete genome.</title>
        <authorList>
            <person name="Wu S."/>
        </authorList>
    </citation>
    <scope>NUCLEOTIDE SEQUENCE [LARGE SCALE GENOMIC DNA]</scope>
    <source>
        <strain evidence="1 2">CWB-1</strain>
    </source>
</reference>